<proteinExistence type="predicted"/>
<reference evidence="1" key="2">
    <citation type="journal article" date="2015" name="Fish Shellfish Immunol.">
        <title>Early steps in the European eel (Anguilla anguilla)-Vibrio vulnificus interaction in the gills: Role of the RtxA13 toxin.</title>
        <authorList>
            <person name="Callol A."/>
            <person name="Pajuelo D."/>
            <person name="Ebbesson L."/>
            <person name="Teles M."/>
            <person name="MacKenzie S."/>
            <person name="Amaro C."/>
        </authorList>
    </citation>
    <scope>NUCLEOTIDE SEQUENCE</scope>
</reference>
<accession>A0A0E9QF01</accession>
<evidence type="ECO:0000313" key="1">
    <source>
        <dbReference type="EMBL" id="JAH15441.1"/>
    </source>
</evidence>
<sequence length="39" mass="4451">MNPSKKKNNTATDWCGVNQLLKKQSLLLWISGNSYILSR</sequence>
<reference evidence="1" key="1">
    <citation type="submission" date="2014-11" db="EMBL/GenBank/DDBJ databases">
        <authorList>
            <person name="Amaro Gonzalez C."/>
        </authorList>
    </citation>
    <scope>NUCLEOTIDE SEQUENCE</scope>
</reference>
<organism evidence="1">
    <name type="scientific">Anguilla anguilla</name>
    <name type="common">European freshwater eel</name>
    <name type="synonym">Muraena anguilla</name>
    <dbReference type="NCBI Taxonomy" id="7936"/>
    <lineage>
        <taxon>Eukaryota</taxon>
        <taxon>Metazoa</taxon>
        <taxon>Chordata</taxon>
        <taxon>Craniata</taxon>
        <taxon>Vertebrata</taxon>
        <taxon>Euteleostomi</taxon>
        <taxon>Actinopterygii</taxon>
        <taxon>Neopterygii</taxon>
        <taxon>Teleostei</taxon>
        <taxon>Anguilliformes</taxon>
        <taxon>Anguillidae</taxon>
        <taxon>Anguilla</taxon>
    </lineage>
</organism>
<name>A0A0E9QF01_ANGAN</name>
<dbReference type="AlphaFoldDB" id="A0A0E9QF01"/>
<dbReference type="EMBL" id="GBXM01093136">
    <property type="protein sequence ID" value="JAH15441.1"/>
    <property type="molecule type" value="Transcribed_RNA"/>
</dbReference>
<protein>
    <submittedName>
        <fullName evidence="1">Uncharacterized protein</fullName>
    </submittedName>
</protein>